<reference evidence="1" key="1">
    <citation type="journal article" date="2023" name="PLoS Negl. Trop. Dis.">
        <title>A genome sequence for Biomphalaria pfeifferi, the major vector snail for the human-infecting parasite Schistosoma mansoni.</title>
        <authorList>
            <person name="Bu L."/>
            <person name="Lu L."/>
            <person name="Laidemitt M.R."/>
            <person name="Zhang S.M."/>
            <person name="Mutuku M."/>
            <person name="Mkoji G."/>
            <person name="Steinauer M."/>
            <person name="Loker E.S."/>
        </authorList>
    </citation>
    <scope>NUCLEOTIDE SEQUENCE</scope>
    <source>
        <strain evidence="1">KasaAsao</strain>
    </source>
</reference>
<evidence type="ECO:0000313" key="1">
    <source>
        <dbReference type="EMBL" id="KAK0058239.1"/>
    </source>
</evidence>
<proteinExistence type="predicted"/>
<name>A0AAD8BR33_BIOPF</name>
<gene>
    <name evidence="1" type="ORF">Bpfe_012240</name>
</gene>
<sequence>MSMSLIAMPMIDSIIEGRLREDVTLMSTRVQGTIVGHTDLTREEMEKQNIVGQ</sequence>
<dbReference type="AlphaFoldDB" id="A0AAD8BR33"/>
<reference evidence="1" key="2">
    <citation type="submission" date="2023-04" db="EMBL/GenBank/DDBJ databases">
        <authorList>
            <person name="Bu L."/>
            <person name="Lu L."/>
            <person name="Laidemitt M.R."/>
            <person name="Zhang S.M."/>
            <person name="Mutuku M."/>
            <person name="Mkoji G."/>
            <person name="Steinauer M."/>
            <person name="Loker E.S."/>
        </authorList>
    </citation>
    <scope>NUCLEOTIDE SEQUENCE</scope>
    <source>
        <strain evidence="1">KasaAsao</strain>
        <tissue evidence="1">Whole Snail</tissue>
    </source>
</reference>
<organism evidence="1 2">
    <name type="scientific">Biomphalaria pfeifferi</name>
    <name type="common">Bloodfluke planorb</name>
    <name type="synonym">Freshwater snail</name>
    <dbReference type="NCBI Taxonomy" id="112525"/>
    <lineage>
        <taxon>Eukaryota</taxon>
        <taxon>Metazoa</taxon>
        <taxon>Spiralia</taxon>
        <taxon>Lophotrochozoa</taxon>
        <taxon>Mollusca</taxon>
        <taxon>Gastropoda</taxon>
        <taxon>Heterobranchia</taxon>
        <taxon>Euthyneura</taxon>
        <taxon>Panpulmonata</taxon>
        <taxon>Hygrophila</taxon>
        <taxon>Lymnaeoidea</taxon>
        <taxon>Planorbidae</taxon>
        <taxon>Biomphalaria</taxon>
    </lineage>
</organism>
<protein>
    <submittedName>
        <fullName evidence="1">Uncharacterized protein</fullName>
    </submittedName>
</protein>
<keyword evidence="2" id="KW-1185">Reference proteome</keyword>
<feature type="non-terminal residue" evidence="1">
    <location>
        <position position="53"/>
    </location>
</feature>
<comment type="caution">
    <text evidence="1">The sequence shown here is derived from an EMBL/GenBank/DDBJ whole genome shotgun (WGS) entry which is preliminary data.</text>
</comment>
<accession>A0AAD8BR33</accession>
<dbReference type="EMBL" id="JASAOG010000049">
    <property type="protein sequence ID" value="KAK0058239.1"/>
    <property type="molecule type" value="Genomic_DNA"/>
</dbReference>
<dbReference type="Proteomes" id="UP001233172">
    <property type="component" value="Unassembled WGS sequence"/>
</dbReference>
<evidence type="ECO:0000313" key="2">
    <source>
        <dbReference type="Proteomes" id="UP001233172"/>
    </source>
</evidence>